<dbReference type="Proteomes" id="UP001345013">
    <property type="component" value="Unassembled WGS sequence"/>
</dbReference>
<name>A0ABR0KLU3_9EURO</name>
<proteinExistence type="predicted"/>
<keyword evidence="4" id="KW-1185">Reference proteome</keyword>
<evidence type="ECO:0000256" key="1">
    <source>
        <dbReference type="SAM" id="Coils"/>
    </source>
</evidence>
<feature type="compositionally biased region" description="Pro residues" evidence="2">
    <location>
        <begin position="156"/>
        <end position="166"/>
    </location>
</feature>
<dbReference type="EMBL" id="JAVRRG010000007">
    <property type="protein sequence ID" value="KAK5100191.1"/>
    <property type="molecule type" value="Genomic_DNA"/>
</dbReference>
<evidence type="ECO:0000313" key="4">
    <source>
        <dbReference type="Proteomes" id="UP001345013"/>
    </source>
</evidence>
<evidence type="ECO:0000313" key="3">
    <source>
        <dbReference type="EMBL" id="KAK5100191.1"/>
    </source>
</evidence>
<reference evidence="3 4" key="1">
    <citation type="submission" date="2023-08" db="EMBL/GenBank/DDBJ databases">
        <title>Black Yeasts Isolated from many extreme environments.</title>
        <authorList>
            <person name="Coleine C."/>
            <person name="Stajich J.E."/>
            <person name="Selbmann L."/>
        </authorList>
    </citation>
    <scope>NUCLEOTIDE SEQUENCE [LARGE SCALE GENOMIC DNA]</scope>
    <source>
        <strain evidence="3 4">CCFEE 5885</strain>
    </source>
</reference>
<keyword evidence="1" id="KW-0175">Coiled coil</keyword>
<accession>A0ABR0KLU3</accession>
<feature type="coiled-coil region" evidence="1">
    <location>
        <begin position="205"/>
        <end position="232"/>
    </location>
</feature>
<feature type="compositionally biased region" description="Low complexity" evidence="2">
    <location>
        <begin position="70"/>
        <end position="101"/>
    </location>
</feature>
<evidence type="ECO:0000256" key="2">
    <source>
        <dbReference type="SAM" id="MobiDB-lite"/>
    </source>
</evidence>
<organism evidence="3 4">
    <name type="scientific">Lithohypha guttulata</name>
    <dbReference type="NCBI Taxonomy" id="1690604"/>
    <lineage>
        <taxon>Eukaryota</taxon>
        <taxon>Fungi</taxon>
        <taxon>Dikarya</taxon>
        <taxon>Ascomycota</taxon>
        <taxon>Pezizomycotina</taxon>
        <taxon>Eurotiomycetes</taxon>
        <taxon>Chaetothyriomycetidae</taxon>
        <taxon>Chaetothyriales</taxon>
        <taxon>Trichomeriaceae</taxon>
        <taxon>Lithohypha</taxon>
    </lineage>
</organism>
<sequence length="246" mass="26262">MTRLHWNATMTKSAHSDFFGLDLGVGYAPTVDHMLAVPNDVFERAEAALQKWAHVTPCPAKTNVATAVLPTSTSTPTYGTTPSRTAMAPPTATAATDTVPPSLADMHPNPNPNPNPSPPSANTVTVSAASTAQNPDLAPAAPPISTAHAKKRSSPSSPPPPSPSPSPSALGPSNSKIQKTFHFVANNDKRTAARIRNTMTSRNLRQSKVSRIAELERELERQRGESELWRVRAVRAGWKDGERLGL</sequence>
<feature type="region of interest" description="Disordered" evidence="2">
    <location>
        <begin position="70"/>
        <end position="174"/>
    </location>
</feature>
<protein>
    <recommendedName>
        <fullName evidence="5">BZIP domain-containing protein</fullName>
    </recommendedName>
</protein>
<comment type="caution">
    <text evidence="3">The sequence shown here is derived from an EMBL/GenBank/DDBJ whole genome shotgun (WGS) entry which is preliminary data.</text>
</comment>
<feature type="compositionally biased region" description="Pro residues" evidence="2">
    <location>
        <begin position="109"/>
        <end position="119"/>
    </location>
</feature>
<feature type="compositionally biased region" description="Low complexity" evidence="2">
    <location>
        <begin position="120"/>
        <end position="132"/>
    </location>
</feature>
<gene>
    <name evidence="3" type="ORF">LTR24_000986</name>
</gene>
<evidence type="ECO:0008006" key="5">
    <source>
        <dbReference type="Google" id="ProtNLM"/>
    </source>
</evidence>